<evidence type="ECO:0000256" key="1">
    <source>
        <dbReference type="ARBA" id="ARBA00023015"/>
    </source>
</evidence>
<dbReference type="InterPro" id="IPR050109">
    <property type="entry name" value="HTH-type_TetR-like_transc_reg"/>
</dbReference>
<reference evidence="6" key="1">
    <citation type="submission" date="2021-01" db="EMBL/GenBank/DDBJ databases">
        <title>Whole genome shotgun sequence of Actinoplanes tereljensis NBRC 105297.</title>
        <authorList>
            <person name="Komaki H."/>
            <person name="Tamura T."/>
        </authorList>
    </citation>
    <scope>NUCLEOTIDE SEQUENCE</scope>
    <source>
        <strain evidence="6">NBRC 105297</strain>
    </source>
</reference>
<protein>
    <submittedName>
        <fullName evidence="6">TetR family transcriptional regulator</fullName>
    </submittedName>
</protein>
<comment type="caution">
    <text evidence="6">The sequence shown here is derived from an EMBL/GenBank/DDBJ whole genome shotgun (WGS) entry which is preliminary data.</text>
</comment>
<feature type="DNA-binding region" description="H-T-H motif" evidence="4">
    <location>
        <begin position="40"/>
        <end position="59"/>
    </location>
</feature>
<evidence type="ECO:0000313" key="7">
    <source>
        <dbReference type="Proteomes" id="UP000623608"/>
    </source>
</evidence>
<evidence type="ECO:0000256" key="4">
    <source>
        <dbReference type="PROSITE-ProRule" id="PRU00335"/>
    </source>
</evidence>
<dbReference type="GO" id="GO:0000976">
    <property type="term" value="F:transcription cis-regulatory region binding"/>
    <property type="evidence" value="ECO:0007669"/>
    <property type="project" value="TreeGrafter"/>
</dbReference>
<evidence type="ECO:0000313" key="6">
    <source>
        <dbReference type="EMBL" id="GIF26490.1"/>
    </source>
</evidence>
<dbReference type="RefSeq" id="WP_203814296.1">
    <property type="nucleotide sequence ID" value="NZ_BOMY01000061.1"/>
</dbReference>
<sequence length="204" mass="21910">MSAFSAPPPARQDRRKARTRAALVAAAQHLLSEGEDAHASIQAITELADVGFGSFYNYFSSKEELFEAAAATAVDDYLRWLSERLPDGIDPVARLIESVRQTGRLALEQPRIAAILTRRLALLDNGDDPRGQRIRADVRAAMAVGGAVPETLEFDILVTATLGAIMAVLRRTISLSPAETAEAADVLAHAVLRLLNLPSTGVAR</sequence>
<proteinExistence type="predicted"/>
<feature type="domain" description="HTH tetR-type" evidence="5">
    <location>
        <begin position="17"/>
        <end position="77"/>
    </location>
</feature>
<organism evidence="6 7">
    <name type="scientific">Paractinoplanes tereljensis</name>
    <dbReference type="NCBI Taxonomy" id="571912"/>
    <lineage>
        <taxon>Bacteria</taxon>
        <taxon>Bacillati</taxon>
        <taxon>Actinomycetota</taxon>
        <taxon>Actinomycetes</taxon>
        <taxon>Micromonosporales</taxon>
        <taxon>Micromonosporaceae</taxon>
        <taxon>Paractinoplanes</taxon>
    </lineage>
</organism>
<keyword evidence="1" id="KW-0805">Transcription regulation</keyword>
<dbReference type="Gene3D" id="1.10.357.10">
    <property type="entry name" value="Tetracycline Repressor, domain 2"/>
    <property type="match status" value="1"/>
</dbReference>
<dbReference type="InterPro" id="IPR009057">
    <property type="entry name" value="Homeodomain-like_sf"/>
</dbReference>
<dbReference type="PROSITE" id="PS50977">
    <property type="entry name" value="HTH_TETR_2"/>
    <property type="match status" value="1"/>
</dbReference>
<dbReference type="Proteomes" id="UP000623608">
    <property type="component" value="Unassembled WGS sequence"/>
</dbReference>
<evidence type="ECO:0000256" key="2">
    <source>
        <dbReference type="ARBA" id="ARBA00023125"/>
    </source>
</evidence>
<dbReference type="EMBL" id="BOMY01000061">
    <property type="protein sequence ID" value="GIF26490.1"/>
    <property type="molecule type" value="Genomic_DNA"/>
</dbReference>
<accession>A0A919NYB1</accession>
<dbReference type="InterPro" id="IPR001647">
    <property type="entry name" value="HTH_TetR"/>
</dbReference>
<keyword evidence="3" id="KW-0804">Transcription</keyword>
<dbReference type="InterPro" id="IPR049513">
    <property type="entry name" value="TetR_C_40"/>
</dbReference>
<dbReference type="PANTHER" id="PTHR30055">
    <property type="entry name" value="HTH-TYPE TRANSCRIPTIONAL REGULATOR RUTR"/>
    <property type="match status" value="1"/>
</dbReference>
<evidence type="ECO:0000259" key="5">
    <source>
        <dbReference type="PROSITE" id="PS50977"/>
    </source>
</evidence>
<dbReference type="AlphaFoldDB" id="A0A919NYB1"/>
<keyword evidence="2 4" id="KW-0238">DNA-binding</keyword>
<dbReference type="Pfam" id="PF21306">
    <property type="entry name" value="TetR_C_40"/>
    <property type="match status" value="1"/>
</dbReference>
<name>A0A919NYB1_9ACTN</name>
<dbReference type="Pfam" id="PF00440">
    <property type="entry name" value="TetR_N"/>
    <property type="match status" value="1"/>
</dbReference>
<dbReference type="GO" id="GO:0003700">
    <property type="term" value="F:DNA-binding transcription factor activity"/>
    <property type="evidence" value="ECO:0007669"/>
    <property type="project" value="TreeGrafter"/>
</dbReference>
<dbReference type="PANTHER" id="PTHR30055:SF234">
    <property type="entry name" value="HTH-TYPE TRANSCRIPTIONAL REGULATOR BETI"/>
    <property type="match status" value="1"/>
</dbReference>
<evidence type="ECO:0000256" key="3">
    <source>
        <dbReference type="ARBA" id="ARBA00023163"/>
    </source>
</evidence>
<dbReference type="SUPFAM" id="SSF46689">
    <property type="entry name" value="Homeodomain-like"/>
    <property type="match status" value="1"/>
</dbReference>
<gene>
    <name evidence="6" type="ORF">Ate02nite_92200</name>
</gene>
<keyword evidence="7" id="KW-1185">Reference proteome</keyword>